<dbReference type="EMBL" id="KZ852037">
    <property type="protein sequence ID" value="RDH36605.1"/>
    <property type="molecule type" value="Genomic_DNA"/>
</dbReference>
<sequence length="88" mass="10211">MQPFLFWIFIFLFRILPQNLSLPILLSFLPRHSFLLVSGQCWLNRRKRLTSSTLLSSPSRSRIFEAFTHWPLNSVTFSHTLSFSGAGP</sequence>
<dbReference type="Proteomes" id="UP000253729">
    <property type="component" value="Unassembled WGS sequence"/>
</dbReference>
<feature type="signal peptide" evidence="1">
    <location>
        <begin position="1"/>
        <end position="21"/>
    </location>
</feature>
<reference evidence="2 3" key="1">
    <citation type="submission" date="2018-07" db="EMBL/GenBank/DDBJ databases">
        <title>The genomes of Aspergillus section Nigri reveals drivers in fungal speciation.</title>
        <authorList>
            <consortium name="DOE Joint Genome Institute"/>
            <person name="Vesth T.C."/>
            <person name="Nybo J."/>
            <person name="Theobald S."/>
            <person name="Brandl J."/>
            <person name="Frisvad J.C."/>
            <person name="Nielsen K.F."/>
            <person name="Lyhne E.K."/>
            <person name="Kogle M.E."/>
            <person name="Kuo A."/>
            <person name="Riley R."/>
            <person name="Clum A."/>
            <person name="Nolan M."/>
            <person name="Lipzen A."/>
            <person name="Salamov A."/>
            <person name="Henrissat B."/>
            <person name="Wiebenga A."/>
            <person name="De vries R.P."/>
            <person name="Grigoriev I.V."/>
            <person name="Mortensen U.H."/>
            <person name="Andersen M.R."/>
            <person name="Baker S.E."/>
        </authorList>
    </citation>
    <scope>NUCLEOTIDE SEQUENCE [LARGE SCALE GENOMIC DNA]</scope>
    <source>
        <strain evidence="2 3">CBS 139.54b</strain>
    </source>
</reference>
<accession>A0A3F3QBU5</accession>
<feature type="chain" id="PRO_5017719393" description="Secreted protein" evidence="1">
    <location>
        <begin position="22"/>
        <end position="88"/>
    </location>
</feature>
<dbReference type="RefSeq" id="XP_026629627.1">
    <property type="nucleotide sequence ID" value="XM_026765190.1"/>
</dbReference>
<evidence type="ECO:0000313" key="3">
    <source>
        <dbReference type="Proteomes" id="UP000253729"/>
    </source>
</evidence>
<proteinExistence type="predicted"/>
<evidence type="ECO:0000256" key="1">
    <source>
        <dbReference type="SAM" id="SignalP"/>
    </source>
</evidence>
<protein>
    <recommendedName>
        <fullName evidence="4">Secreted protein</fullName>
    </recommendedName>
</protein>
<evidence type="ECO:0008006" key="4">
    <source>
        <dbReference type="Google" id="ProtNLM"/>
    </source>
</evidence>
<dbReference type="GeneID" id="38133546"/>
<evidence type="ECO:0000313" key="2">
    <source>
        <dbReference type="EMBL" id="RDH36605.1"/>
    </source>
</evidence>
<keyword evidence="3" id="KW-1185">Reference proteome</keyword>
<gene>
    <name evidence="2" type="ORF">BDQ94DRAFT_138131</name>
</gene>
<keyword evidence="1" id="KW-0732">Signal</keyword>
<dbReference type="AlphaFoldDB" id="A0A3F3QBU5"/>
<name>A0A3F3QBU5_9EURO</name>
<organism evidence="2 3">
    <name type="scientific">Aspergillus welwitschiae</name>
    <dbReference type="NCBI Taxonomy" id="1341132"/>
    <lineage>
        <taxon>Eukaryota</taxon>
        <taxon>Fungi</taxon>
        <taxon>Dikarya</taxon>
        <taxon>Ascomycota</taxon>
        <taxon>Pezizomycotina</taxon>
        <taxon>Eurotiomycetes</taxon>
        <taxon>Eurotiomycetidae</taxon>
        <taxon>Eurotiales</taxon>
        <taxon>Aspergillaceae</taxon>
        <taxon>Aspergillus</taxon>
        <taxon>Aspergillus subgen. Circumdati</taxon>
    </lineage>
</organism>